<dbReference type="PANTHER" id="PTHR11138:SF5">
    <property type="entry name" value="METHIONYL-TRNA FORMYLTRANSFERASE, MITOCHONDRIAL"/>
    <property type="match status" value="1"/>
</dbReference>
<reference evidence="4" key="1">
    <citation type="submission" date="2022-08" db="EMBL/GenBank/DDBJ databases">
        <authorList>
            <person name="Giroux E."/>
            <person name="Giroux E."/>
        </authorList>
    </citation>
    <scope>NUCLEOTIDE SEQUENCE</scope>
    <source>
        <strain evidence="4">H1091258</strain>
    </source>
</reference>
<dbReference type="AlphaFoldDB" id="A0A9W4S1Q8"/>
<evidence type="ECO:0000256" key="2">
    <source>
        <dbReference type="SAM" id="MobiDB-lite"/>
    </source>
</evidence>
<dbReference type="SUPFAM" id="SSF53328">
    <property type="entry name" value="Formyltransferase"/>
    <property type="match status" value="1"/>
</dbReference>
<evidence type="ECO:0000256" key="1">
    <source>
        <dbReference type="ARBA" id="ARBA00012261"/>
    </source>
</evidence>
<evidence type="ECO:0000259" key="3">
    <source>
        <dbReference type="Pfam" id="PF00551"/>
    </source>
</evidence>
<feature type="compositionally biased region" description="Acidic residues" evidence="2">
    <location>
        <begin position="743"/>
        <end position="752"/>
    </location>
</feature>
<feature type="domain" description="Formyl transferase N-terminal" evidence="3">
    <location>
        <begin position="40"/>
        <end position="197"/>
    </location>
</feature>
<accession>A0A9W4S1Q8</accession>
<proteinExistence type="predicted"/>
<keyword evidence="5" id="KW-1185">Reference proteome</keyword>
<dbReference type="EMBL" id="CAMGZC010000941">
    <property type="protein sequence ID" value="CAI0650809.1"/>
    <property type="molecule type" value="Genomic_DNA"/>
</dbReference>
<dbReference type="PANTHER" id="PTHR11138">
    <property type="entry name" value="METHIONYL-TRNA FORMYLTRANSFERASE"/>
    <property type="match status" value="1"/>
</dbReference>
<dbReference type="GO" id="GO:0004479">
    <property type="term" value="F:methionyl-tRNA formyltransferase activity"/>
    <property type="evidence" value="ECO:0007669"/>
    <property type="project" value="UniProtKB-EC"/>
</dbReference>
<dbReference type="GO" id="GO:0005739">
    <property type="term" value="C:mitochondrion"/>
    <property type="evidence" value="ECO:0007669"/>
    <property type="project" value="TreeGrafter"/>
</dbReference>
<dbReference type="CDD" id="cd08646">
    <property type="entry name" value="FMT_core_Met-tRNA-FMT_N"/>
    <property type="match status" value="1"/>
</dbReference>
<evidence type="ECO:0000313" key="5">
    <source>
        <dbReference type="Proteomes" id="UP001152533"/>
    </source>
</evidence>
<comment type="caution">
    <text evidence="4">The sequence shown here is derived from an EMBL/GenBank/DDBJ whole genome shotgun (WGS) entry which is preliminary data.</text>
</comment>
<dbReference type="InterPro" id="IPR041711">
    <property type="entry name" value="Met-tRNA-FMT_N"/>
</dbReference>
<gene>
    <name evidence="4" type="ORF">CGXH109_LOCUS99938</name>
</gene>
<dbReference type="EC" id="2.1.2.9" evidence="1"/>
<protein>
    <recommendedName>
        <fullName evidence="1">methionyl-tRNA formyltransferase</fullName>
        <ecNumber evidence="1">2.1.2.9</ecNumber>
    </recommendedName>
</protein>
<dbReference type="InterPro" id="IPR002376">
    <property type="entry name" value="Formyl_transf_N"/>
</dbReference>
<organism evidence="4 5">
    <name type="scientific">Colletotrichum noveboracense</name>
    <dbReference type="NCBI Taxonomy" id="2664923"/>
    <lineage>
        <taxon>Eukaryota</taxon>
        <taxon>Fungi</taxon>
        <taxon>Dikarya</taxon>
        <taxon>Ascomycota</taxon>
        <taxon>Pezizomycotina</taxon>
        <taxon>Sordariomycetes</taxon>
        <taxon>Hypocreomycetidae</taxon>
        <taxon>Glomerellales</taxon>
        <taxon>Glomerellaceae</taxon>
        <taxon>Colletotrichum</taxon>
        <taxon>Colletotrichum gloeosporioides species complex</taxon>
    </lineage>
</organism>
<dbReference type="Gene3D" id="3.40.50.12230">
    <property type="match status" value="1"/>
</dbReference>
<dbReference type="Proteomes" id="UP001152533">
    <property type="component" value="Unassembled WGS sequence"/>
</dbReference>
<dbReference type="Pfam" id="PF00551">
    <property type="entry name" value="Formyl_trans_N"/>
    <property type="match status" value="1"/>
</dbReference>
<dbReference type="InterPro" id="IPR036477">
    <property type="entry name" value="Formyl_transf_N_sf"/>
</dbReference>
<evidence type="ECO:0000313" key="4">
    <source>
        <dbReference type="EMBL" id="CAI0650809.1"/>
    </source>
</evidence>
<name>A0A9W4S1Q8_9PEZI</name>
<sequence length="875" mass="97558">MTMWLAVRSAAIARASGRLRRPACRHYSVVVAPRKSDPLRILFCGSDEFSCAALNALAAEKKLNPGLIESLDVVVRPGKLTGRGMKQIREVPLKSLAEQLRLPIHVRDTFTGWKPHNDINLIIAVSFGLFVPPRLLNSAKYGGLNVHPSALPDFRGPAPLHHTLLQRCTHTGVTLQTLHHKTFDHGTVLSQTRPPGIPIPKDCTLQGLHDILTPIAANMLVDGLRRGLHLPPLKDVGWKPTEEEQEMLCHAPKLAKRDSQINWSTWSADDIVLRQRVLGSLWSMALADRERRKSMRLILENMESVKPPADVERWIQTYFERQKSGSQHKRGELDEKQAVEENQKLGIKVIDWLWHPKHTSAEDIMNAQDTRLAYFEEKDGSILIPVPKGGCLKVPTIKVEGSSSKSAAKAISSNFAERVSAEISNSRRSSSMPPDYMRAYGRFIEAIKVALNEYNMSSGETPLKFVGPILTPNNKIGEIRIVEDTEPEEDEDSGIGMESESLSQDRLAATMKSRPPSLSPMREFPRLTRPRFISSAGENESEPMMIDTSPEAMYMTLARSQGGIANSPPQRNRIRQLHDVDNFDWEPSPTIAECSFTASNPEIHEEAAFNRFIRDRSQAPTPNAFVQAQHATTVESKVTREDSFIETEDEVGKDAMTLGVCDSHQADDENGDSATLDAVSDDDVDKFLSDHCQEDEENGGSATLDVLSDGDADNVLSDPDVDDPQSTTEDVGKTVVMVIDSDTSSDDSDEDSEHSIYKPSIHNSPSEKDSLLRLRRSTPLSPNFLENDDAREMPPPPRAYSIDRRSATSPVRNLIRPGPVRRPKVWRPTLWTPIDRFTPTQRMEFDGALRHSLATATRGTTVWNGLFNGSREWDD</sequence>
<feature type="region of interest" description="Disordered" evidence="2">
    <location>
        <begin position="692"/>
        <end position="805"/>
    </location>
</feature>